<dbReference type="Proteomes" id="UP000605986">
    <property type="component" value="Unassembled WGS sequence"/>
</dbReference>
<comment type="caution">
    <text evidence="2">The sequence shown here is derived from an EMBL/GenBank/DDBJ whole genome shotgun (WGS) entry which is preliminary data.</text>
</comment>
<proteinExistence type="predicted"/>
<feature type="region of interest" description="Disordered" evidence="1">
    <location>
        <begin position="934"/>
        <end position="983"/>
    </location>
</feature>
<dbReference type="AlphaFoldDB" id="A0A8H4KW16"/>
<feature type="compositionally biased region" description="Low complexity" evidence="1">
    <location>
        <begin position="949"/>
        <end position="963"/>
    </location>
</feature>
<protein>
    <submittedName>
        <fullName evidence="2">Vegetative incompatibility protein HET-E-1-like protein 20</fullName>
    </submittedName>
</protein>
<feature type="compositionally biased region" description="Low complexity" evidence="1">
    <location>
        <begin position="907"/>
        <end position="922"/>
    </location>
</feature>
<gene>
    <name evidence="2" type="ORF">F53441_1517</name>
</gene>
<reference evidence="2" key="1">
    <citation type="submission" date="2020-01" db="EMBL/GenBank/DDBJ databases">
        <title>Identification and distribution of gene clusters putatively required for synthesis of sphingolipid metabolism inhibitors in phylogenetically diverse species of the filamentous fungus Fusarium.</title>
        <authorList>
            <person name="Kim H.-S."/>
            <person name="Busman M."/>
            <person name="Brown D.W."/>
            <person name="Divon H."/>
            <person name="Uhlig S."/>
            <person name="Proctor R.H."/>
        </authorList>
    </citation>
    <scope>NUCLEOTIDE SEQUENCE</scope>
    <source>
        <strain evidence="2">NRRL 53441</strain>
    </source>
</reference>
<name>A0A8H4KW16_9HYPO</name>
<dbReference type="OrthoDB" id="3235083at2759"/>
<evidence type="ECO:0000256" key="1">
    <source>
        <dbReference type="SAM" id="MobiDB-lite"/>
    </source>
</evidence>
<evidence type="ECO:0000313" key="2">
    <source>
        <dbReference type="EMBL" id="KAF4456358.1"/>
    </source>
</evidence>
<organism evidence="2 3">
    <name type="scientific">Fusarium austroafricanum</name>
    <dbReference type="NCBI Taxonomy" id="2364996"/>
    <lineage>
        <taxon>Eukaryota</taxon>
        <taxon>Fungi</taxon>
        <taxon>Dikarya</taxon>
        <taxon>Ascomycota</taxon>
        <taxon>Pezizomycotina</taxon>
        <taxon>Sordariomycetes</taxon>
        <taxon>Hypocreomycetidae</taxon>
        <taxon>Hypocreales</taxon>
        <taxon>Nectriaceae</taxon>
        <taxon>Fusarium</taxon>
        <taxon>Fusarium concolor species complex</taxon>
    </lineage>
</organism>
<evidence type="ECO:0000313" key="3">
    <source>
        <dbReference type="Proteomes" id="UP000605986"/>
    </source>
</evidence>
<accession>A0A8H4KW16</accession>
<feature type="compositionally biased region" description="Basic and acidic residues" evidence="1">
    <location>
        <begin position="964"/>
        <end position="982"/>
    </location>
</feature>
<dbReference type="EMBL" id="JAADJG010000061">
    <property type="protein sequence ID" value="KAF4456358.1"/>
    <property type="molecule type" value="Genomic_DNA"/>
</dbReference>
<sequence>MANITASCELMDNAFPAGPLMLRGKFSVVLDSNGECMIFSVDNTGSLCLILKGTDGHNELLRLGPKFGVADDQQVTAFAVSQNAKDHRVNLVFAVRQKDGSGRLLVIEPMEPKREVWSAENLQDNLYTGNPKWNINISDIMLAGSSDERGVYPQIHLVFNHLDKATEDIWAVSVKPLQRIWAHDTVFQMTVNALDILDLCPGVAGDYRGLYVLYKERSSTQLRFMAYDSTDPHPTMLPVVQTAPDNANKLTGLVGEDGTTDLLISGSKLTYCRGSDFQDGETSPFIVISDYATTTQLSQLQVVQEGDKLSSWSLTKDNSLSYQEFVFSQNKPPTAITSLIPLLDRVGSGGRFATARSATFGHKLFVANDDRTIKMLEQNNQTGIWQPPVDIMIPDSGRMITFSSYTIHASLSNKDEVPLPNIPLQLLSSSPTELIVNGKSMRGSTEGDVVHTDGEGALTIIIRSEALSAPTITLQNVPSSPNTLVAKKIIDPMSKVWTTIGEIASSDNLKNMELSNGKKFVREGVSDKEVEDATKALKELVKTKNEISEGKPSVSVSSQSISNAGDRNWGALYWLWSKVEEGWNFLIEKAEEGWNFVVKLGKKAWNFLIETVQHVAAAVQTILEAISDGWEQIKQKLSFIFNWSDIVAVKNVLVNVATRGILLAADSAQSLEEKAQAFFDDTEAKIGMMREYQDKLPREILDIPLSPNAHKQKKLKSTNSQAQKHVQSPQGQYGLYHAKHSGAVGPRKEGEPTWDRIWKRLQDVIEKIQNLVKRTGTNLFVLLGKEDATVGDLISQVGIDFAEDFVSLASSVVTGILGSLSDLFLEIADKINASIDIPVLSPLYRLLTGNDLTVLDAVCLIIAIPATLVYKTTTGSNPLDIEGIGHYTRTGDLKRELDTRMTRKKSQNTQSNQQTQQAQQFQVQRSFNISAAQAMPDMKPSERKTVTPGNSNSHSSGSGSGSDSKSDNKKDTSENSQKEFTKAHGKTGKILKTAVATGGLLWYNYVTFPSIFTPEGAVWLTLLSGAGKFAIWFAQFSQLADWDMETGDATIVKKLKNDSLFVPRFVSWAFGSIEVLGRVWSKYAGNIGGVITASGQVACLVWVIVESIDVKGSYAPLLGIEEWLKVIGKFGTHVSGIEGGADPYNAGLSYGLSSIGNAMFMARSLSELSGAAPQFSGVDSD</sequence>
<feature type="region of interest" description="Disordered" evidence="1">
    <location>
        <begin position="900"/>
        <end position="922"/>
    </location>
</feature>
<keyword evidence="3" id="KW-1185">Reference proteome</keyword>